<protein>
    <submittedName>
        <fullName evidence="1">Uncharacterized protein</fullName>
    </submittedName>
</protein>
<accession>A0A120MZ07</accession>
<sequence>MKNSTLSEENISQELVDKFLEISIREFEERTWGSTQQFLEVLEIAIEDGKPLITRVQYIDSGYAVYFKIKGSKFYYTHYFEVDSAIELIGIDITPSSIVLLRVLSNNLDLQEILSKTSLPATSTWQKGDMRPPKKLASFVYKTSGFEIELDKNHAGQFERKILELLNYLKPYQKDLALLKKAGCELFVDTYWEAYISNTLIGGFSLNQKIIRQLDKLGLEISFDIQVNGNPLK</sequence>
<dbReference type="Proteomes" id="UP000218263">
    <property type="component" value="Chromosome"/>
</dbReference>
<dbReference type="KEGG" id="mgot:MgSA37_02637"/>
<evidence type="ECO:0000313" key="1">
    <source>
        <dbReference type="EMBL" id="BAU54461.1"/>
    </source>
</evidence>
<gene>
    <name evidence="1" type="ORF">MgSA37_02637</name>
</gene>
<keyword evidence="2" id="KW-1185">Reference proteome</keyword>
<reference evidence="1 2" key="1">
    <citation type="submission" date="2015-12" db="EMBL/GenBank/DDBJ databases">
        <title>Genome sequence of Mucilaginibacter gotjawali.</title>
        <authorList>
            <person name="Lee J.S."/>
            <person name="Lee K.C."/>
            <person name="Kim K.K."/>
            <person name="Lee B.W."/>
        </authorList>
    </citation>
    <scope>NUCLEOTIDE SEQUENCE [LARGE SCALE GENOMIC DNA]</scope>
    <source>
        <strain evidence="1 2">SA3-7</strain>
    </source>
</reference>
<dbReference type="RefSeq" id="WP_096352411.1">
    <property type="nucleotide sequence ID" value="NZ_AP017313.1"/>
</dbReference>
<dbReference type="Pfam" id="PF14106">
    <property type="entry name" value="DUF4279"/>
    <property type="match status" value="1"/>
</dbReference>
<dbReference type="EMBL" id="AP017313">
    <property type="protein sequence ID" value="BAU54461.1"/>
    <property type="molecule type" value="Genomic_DNA"/>
</dbReference>
<name>A0A120MZ07_9SPHI</name>
<proteinExistence type="predicted"/>
<organism evidence="1 2">
    <name type="scientific">Mucilaginibacter gotjawali</name>
    <dbReference type="NCBI Taxonomy" id="1550579"/>
    <lineage>
        <taxon>Bacteria</taxon>
        <taxon>Pseudomonadati</taxon>
        <taxon>Bacteroidota</taxon>
        <taxon>Sphingobacteriia</taxon>
        <taxon>Sphingobacteriales</taxon>
        <taxon>Sphingobacteriaceae</taxon>
        <taxon>Mucilaginibacter</taxon>
    </lineage>
</organism>
<dbReference type="OrthoDB" id="659320at2"/>
<evidence type="ECO:0000313" key="2">
    <source>
        <dbReference type="Proteomes" id="UP000218263"/>
    </source>
</evidence>
<dbReference type="InterPro" id="IPR025459">
    <property type="entry name" value="DUF4279"/>
</dbReference>
<dbReference type="AlphaFoldDB" id="A0A120MZ07"/>